<dbReference type="RefSeq" id="WP_143009958.1">
    <property type="nucleotide sequence ID" value="NZ_FNCY01000037.1"/>
</dbReference>
<gene>
    <name evidence="1" type="ORF">SAMN05660652_04124</name>
</gene>
<organism evidence="1 2">
    <name type="scientific">Propionivibrio dicarboxylicus</name>
    <dbReference type="NCBI Taxonomy" id="83767"/>
    <lineage>
        <taxon>Bacteria</taxon>
        <taxon>Pseudomonadati</taxon>
        <taxon>Pseudomonadota</taxon>
        <taxon>Betaproteobacteria</taxon>
        <taxon>Rhodocyclales</taxon>
        <taxon>Rhodocyclaceae</taxon>
        <taxon>Propionivibrio</taxon>
    </lineage>
</organism>
<evidence type="ECO:0000313" key="1">
    <source>
        <dbReference type="EMBL" id="SDI84549.1"/>
    </source>
</evidence>
<dbReference type="Proteomes" id="UP000198607">
    <property type="component" value="Unassembled WGS sequence"/>
</dbReference>
<name>A0A1G8NWE2_9RHOO</name>
<dbReference type="STRING" id="83767.SAMN05660652_04124"/>
<reference evidence="1 2" key="1">
    <citation type="submission" date="2016-10" db="EMBL/GenBank/DDBJ databases">
        <authorList>
            <person name="de Groot N.N."/>
        </authorList>
    </citation>
    <scope>NUCLEOTIDE SEQUENCE [LARGE SCALE GENOMIC DNA]</scope>
    <source>
        <strain evidence="1 2">DSM 5885</strain>
    </source>
</reference>
<dbReference type="AlphaFoldDB" id="A0A1G8NWE2"/>
<evidence type="ECO:0000313" key="2">
    <source>
        <dbReference type="Proteomes" id="UP000198607"/>
    </source>
</evidence>
<proteinExistence type="predicted"/>
<sequence length="150" mass="17509">MVSHRKFGLLQQEATFVQRFLDDFEEPTNGQQRVAKVGENGELIYVRNFPLPDGFEPDYIDLLVLLDDFPARPPIGVYVLHRQNGALIEQISNRFNAFRERAFHNATPIPNFTWICYHYENNSWRYHPEDPARGDNTAKFLAGFFAEMSR</sequence>
<keyword evidence="2" id="KW-1185">Reference proteome</keyword>
<accession>A0A1G8NWE2</accession>
<dbReference type="EMBL" id="FNCY01000037">
    <property type="protein sequence ID" value="SDI84549.1"/>
    <property type="molecule type" value="Genomic_DNA"/>
</dbReference>
<protein>
    <submittedName>
        <fullName evidence="1">Uncharacterized protein</fullName>
    </submittedName>
</protein>